<dbReference type="AlphaFoldDB" id="A0A9D4FAQ0"/>
<accession>A0A9D4FAQ0</accession>
<proteinExistence type="predicted"/>
<reference evidence="1" key="1">
    <citation type="journal article" date="2019" name="bioRxiv">
        <title>The Genome of the Zebra Mussel, Dreissena polymorpha: A Resource for Invasive Species Research.</title>
        <authorList>
            <person name="McCartney M.A."/>
            <person name="Auch B."/>
            <person name="Kono T."/>
            <person name="Mallez S."/>
            <person name="Zhang Y."/>
            <person name="Obille A."/>
            <person name="Becker A."/>
            <person name="Abrahante J.E."/>
            <person name="Garbe J."/>
            <person name="Badalamenti J.P."/>
            <person name="Herman A."/>
            <person name="Mangelson H."/>
            <person name="Liachko I."/>
            <person name="Sullivan S."/>
            <person name="Sone E.D."/>
            <person name="Koren S."/>
            <person name="Silverstein K.A.T."/>
            <person name="Beckman K.B."/>
            <person name="Gohl D.M."/>
        </authorList>
    </citation>
    <scope>NUCLEOTIDE SEQUENCE</scope>
    <source>
        <strain evidence="1">Duluth1</strain>
        <tissue evidence="1">Whole animal</tissue>
    </source>
</reference>
<name>A0A9D4FAQ0_DREPO</name>
<dbReference type="Proteomes" id="UP000828390">
    <property type="component" value="Unassembled WGS sequence"/>
</dbReference>
<sequence>MVFYQIKKCTSDECAYCVINPPRLPEDIFQSLHFVPDPVMRDGQYVVFDDIYGTETDDSARPGLQNVQPTSETDKELKKILVASMSLYFSSF</sequence>
<keyword evidence="2" id="KW-1185">Reference proteome</keyword>
<evidence type="ECO:0000313" key="2">
    <source>
        <dbReference type="Proteomes" id="UP000828390"/>
    </source>
</evidence>
<gene>
    <name evidence="1" type="ORF">DPMN_148356</name>
</gene>
<reference evidence="1" key="2">
    <citation type="submission" date="2020-11" db="EMBL/GenBank/DDBJ databases">
        <authorList>
            <person name="McCartney M.A."/>
            <person name="Auch B."/>
            <person name="Kono T."/>
            <person name="Mallez S."/>
            <person name="Becker A."/>
            <person name="Gohl D.M."/>
            <person name="Silverstein K.A.T."/>
            <person name="Koren S."/>
            <person name="Bechman K.B."/>
            <person name="Herman A."/>
            <person name="Abrahante J.E."/>
            <person name="Garbe J."/>
        </authorList>
    </citation>
    <scope>NUCLEOTIDE SEQUENCE</scope>
    <source>
        <strain evidence="1">Duluth1</strain>
        <tissue evidence="1">Whole animal</tissue>
    </source>
</reference>
<comment type="caution">
    <text evidence="1">The sequence shown here is derived from an EMBL/GenBank/DDBJ whole genome shotgun (WGS) entry which is preliminary data.</text>
</comment>
<dbReference type="EMBL" id="JAIWYP010000007">
    <property type="protein sequence ID" value="KAH3794817.1"/>
    <property type="molecule type" value="Genomic_DNA"/>
</dbReference>
<organism evidence="1 2">
    <name type="scientific">Dreissena polymorpha</name>
    <name type="common">Zebra mussel</name>
    <name type="synonym">Mytilus polymorpha</name>
    <dbReference type="NCBI Taxonomy" id="45954"/>
    <lineage>
        <taxon>Eukaryota</taxon>
        <taxon>Metazoa</taxon>
        <taxon>Spiralia</taxon>
        <taxon>Lophotrochozoa</taxon>
        <taxon>Mollusca</taxon>
        <taxon>Bivalvia</taxon>
        <taxon>Autobranchia</taxon>
        <taxon>Heteroconchia</taxon>
        <taxon>Euheterodonta</taxon>
        <taxon>Imparidentia</taxon>
        <taxon>Neoheterodontei</taxon>
        <taxon>Myida</taxon>
        <taxon>Dreissenoidea</taxon>
        <taxon>Dreissenidae</taxon>
        <taxon>Dreissena</taxon>
    </lineage>
</organism>
<protein>
    <submittedName>
        <fullName evidence="1">Uncharacterized protein</fullName>
    </submittedName>
</protein>
<evidence type="ECO:0000313" key="1">
    <source>
        <dbReference type="EMBL" id="KAH3794817.1"/>
    </source>
</evidence>